<organism evidence="1 2">
    <name type="scientific">Amycolatopsis acididurans</name>
    <dbReference type="NCBI Taxonomy" id="2724524"/>
    <lineage>
        <taxon>Bacteria</taxon>
        <taxon>Bacillati</taxon>
        <taxon>Actinomycetota</taxon>
        <taxon>Actinomycetes</taxon>
        <taxon>Pseudonocardiales</taxon>
        <taxon>Pseudonocardiaceae</taxon>
        <taxon>Amycolatopsis</taxon>
    </lineage>
</organism>
<sequence>MTVPANPLSAAGLAAPYVLSGTEPGGACHETNAAQSAFVEATIIDPATGKLSVYRPLVIDRGTQPAVAPVAPTLPAGAVVGVWFGFNGDVLTLRGEGNALRDGACVNGAPGSPFGQFGYCGATAFFKAANAAIGTGMLTIPPLATGADGQPCPTVRDFGVVDQDQSDNVTTTYVATADGRTAQAGTGAGTTLVNGSDNRLLNAFIDPALGCTSFTAPDLTVGGAPGTALALDELQAAAHQGAPVALVPPNDPMTLIDGQPSVTKTNLYRAGVDQPALATASQTAQAYCTNLRTVGTARLATDNALFAQAKSPDAGVPLSTFLTQRLQAALQLLNCQG</sequence>
<dbReference type="EMBL" id="JAAXLS010000019">
    <property type="protein sequence ID" value="NKQ55996.1"/>
    <property type="molecule type" value="Genomic_DNA"/>
</dbReference>
<proteinExistence type="predicted"/>
<name>A0ABX1JC50_9PSEU</name>
<accession>A0ABX1JC50</accession>
<comment type="caution">
    <text evidence="1">The sequence shown here is derived from an EMBL/GenBank/DDBJ whole genome shotgun (WGS) entry which is preliminary data.</text>
</comment>
<reference evidence="1 2" key="1">
    <citation type="submission" date="2020-04" db="EMBL/GenBank/DDBJ databases">
        <title>Novel species.</title>
        <authorList>
            <person name="Teo W.F.A."/>
            <person name="Lipun K."/>
            <person name="Srisuk N."/>
            <person name="Duangmal K."/>
        </authorList>
    </citation>
    <scope>NUCLEOTIDE SEQUENCE [LARGE SCALE GENOMIC DNA]</scope>
    <source>
        <strain evidence="1 2">K13G38</strain>
    </source>
</reference>
<gene>
    <name evidence="1" type="ORF">HFP15_24255</name>
</gene>
<protein>
    <submittedName>
        <fullName evidence="1">Uncharacterized protein</fullName>
    </submittedName>
</protein>
<evidence type="ECO:0000313" key="1">
    <source>
        <dbReference type="EMBL" id="NKQ55996.1"/>
    </source>
</evidence>
<keyword evidence="2" id="KW-1185">Reference proteome</keyword>
<evidence type="ECO:0000313" key="2">
    <source>
        <dbReference type="Proteomes" id="UP000715441"/>
    </source>
</evidence>
<dbReference type="Proteomes" id="UP000715441">
    <property type="component" value="Unassembled WGS sequence"/>
</dbReference>